<dbReference type="PANTHER" id="PTHR31614:SF2">
    <property type="entry name" value="F28N24.16 PROTEIN"/>
    <property type="match status" value="1"/>
</dbReference>
<evidence type="ECO:0000256" key="2">
    <source>
        <dbReference type="ARBA" id="ARBA00023157"/>
    </source>
</evidence>
<sequence>MANIICLASAICFLSLFGLAYGEAKFNVEGVVYCDTCRVQFMTKVTTLIEGATVHLECFNRTGDVLTYTSPEAVTDAAGKYSIPVEGDHEDELCQVMLLKSPNPDCATVHLECFNRTGDVLTYTSPEAVTDAAGKYSIPVEGDHEDELCQVMLLKSPNPDCNEINKDPFVRESASVTLTNDNGIAGPAREANPLGFLKKEILPECPEVLRELGITPSGLVP</sequence>
<proteinExistence type="inferred from homology"/>
<accession>A0A067JEA1</accession>
<feature type="signal peptide" evidence="3">
    <location>
        <begin position="1"/>
        <end position="22"/>
    </location>
</feature>
<protein>
    <submittedName>
        <fullName evidence="4">Uncharacterized protein</fullName>
    </submittedName>
</protein>
<evidence type="ECO:0000313" key="4">
    <source>
        <dbReference type="EMBL" id="KDP21093.1"/>
    </source>
</evidence>
<reference evidence="4 5" key="1">
    <citation type="journal article" date="2014" name="PLoS ONE">
        <title>Global Analysis of Gene Expression Profiles in Physic Nut (Jatropha curcas L.) Seedlings Exposed to Salt Stress.</title>
        <authorList>
            <person name="Zhang L."/>
            <person name="Zhang C."/>
            <person name="Wu P."/>
            <person name="Chen Y."/>
            <person name="Li M."/>
            <person name="Jiang H."/>
            <person name="Wu G."/>
        </authorList>
    </citation>
    <scope>NUCLEOTIDE SEQUENCE [LARGE SCALE GENOMIC DNA]</scope>
    <source>
        <strain evidence="5">cv. GZQX0401</strain>
        <tissue evidence="4">Young leaves</tissue>
    </source>
</reference>
<comment type="similarity">
    <text evidence="1">Belongs to the Ole e I family.</text>
</comment>
<dbReference type="Proteomes" id="UP000027138">
    <property type="component" value="Unassembled WGS sequence"/>
</dbReference>
<evidence type="ECO:0000256" key="1">
    <source>
        <dbReference type="ARBA" id="ARBA00010049"/>
    </source>
</evidence>
<dbReference type="PANTHER" id="PTHR31614">
    <property type="entry name" value="PROTEIN DOWNSTREAM OF FLC-RELATED"/>
    <property type="match status" value="1"/>
</dbReference>
<organism evidence="4 5">
    <name type="scientific">Jatropha curcas</name>
    <name type="common">Barbados nut</name>
    <dbReference type="NCBI Taxonomy" id="180498"/>
    <lineage>
        <taxon>Eukaryota</taxon>
        <taxon>Viridiplantae</taxon>
        <taxon>Streptophyta</taxon>
        <taxon>Embryophyta</taxon>
        <taxon>Tracheophyta</taxon>
        <taxon>Spermatophyta</taxon>
        <taxon>Magnoliopsida</taxon>
        <taxon>eudicotyledons</taxon>
        <taxon>Gunneridae</taxon>
        <taxon>Pentapetalae</taxon>
        <taxon>rosids</taxon>
        <taxon>fabids</taxon>
        <taxon>Malpighiales</taxon>
        <taxon>Euphorbiaceae</taxon>
        <taxon>Crotonoideae</taxon>
        <taxon>Jatropheae</taxon>
        <taxon>Jatropha</taxon>
    </lineage>
</organism>
<dbReference type="STRING" id="180498.A0A067JEA1"/>
<dbReference type="InterPro" id="IPR006041">
    <property type="entry name" value="Pollen_Ole_e1_allergen"/>
</dbReference>
<gene>
    <name evidence="4" type="ORF">JCGZ_21564</name>
</gene>
<dbReference type="GO" id="GO:0005615">
    <property type="term" value="C:extracellular space"/>
    <property type="evidence" value="ECO:0007669"/>
    <property type="project" value="InterPro"/>
</dbReference>
<name>A0A067JEA1_JATCU</name>
<dbReference type="AlphaFoldDB" id="A0A067JEA1"/>
<dbReference type="OrthoDB" id="1888725at2759"/>
<keyword evidence="5" id="KW-1185">Reference proteome</keyword>
<feature type="chain" id="PRO_5001638615" evidence="3">
    <location>
        <begin position="23"/>
        <end position="221"/>
    </location>
</feature>
<evidence type="ECO:0000313" key="5">
    <source>
        <dbReference type="Proteomes" id="UP000027138"/>
    </source>
</evidence>
<dbReference type="InterPro" id="IPR006040">
    <property type="entry name" value="Allergen_Ole_e_I_CS"/>
</dbReference>
<keyword evidence="3" id="KW-0732">Signal</keyword>
<evidence type="ECO:0000256" key="3">
    <source>
        <dbReference type="SAM" id="SignalP"/>
    </source>
</evidence>
<dbReference type="PROSITE" id="PS00925">
    <property type="entry name" value="OLEEI"/>
    <property type="match status" value="1"/>
</dbReference>
<dbReference type="Pfam" id="PF01190">
    <property type="entry name" value="Pollen_Ole_e_1"/>
    <property type="match status" value="1"/>
</dbReference>
<dbReference type="EMBL" id="KK915662">
    <property type="protein sequence ID" value="KDP21093.1"/>
    <property type="molecule type" value="Genomic_DNA"/>
</dbReference>
<keyword evidence="2" id="KW-1015">Disulfide bond</keyword>